<evidence type="ECO:0000256" key="4">
    <source>
        <dbReference type="ARBA" id="ARBA00022833"/>
    </source>
</evidence>
<dbReference type="PROSITE" id="PS50970">
    <property type="entry name" value="HCY"/>
    <property type="match status" value="1"/>
</dbReference>
<dbReference type="GO" id="GO:0009086">
    <property type="term" value="P:methionine biosynthetic process"/>
    <property type="evidence" value="ECO:0007669"/>
    <property type="project" value="InterPro"/>
</dbReference>
<accession>A0A372KN21</accession>
<dbReference type="RefSeq" id="WP_116877636.1">
    <property type="nucleotide sequence ID" value="NZ_CP031733.1"/>
</dbReference>
<keyword evidence="2 6" id="KW-0808">Transferase</keyword>
<dbReference type="InterPro" id="IPR051486">
    <property type="entry name" value="Hcy_S-methyltransferase"/>
</dbReference>
<accession>A0A346NCQ5</accession>
<evidence type="ECO:0000313" key="9">
    <source>
        <dbReference type="EMBL" id="RFU51561.1"/>
    </source>
</evidence>
<evidence type="ECO:0000313" key="12">
    <source>
        <dbReference type="Proteomes" id="UP000262901"/>
    </source>
</evidence>
<evidence type="ECO:0000256" key="6">
    <source>
        <dbReference type="PROSITE-ProRule" id="PRU00333"/>
    </source>
</evidence>
<evidence type="ECO:0000256" key="1">
    <source>
        <dbReference type="ARBA" id="ARBA00022603"/>
    </source>
</evidence>
<dbReference type="GO" id="GO:0008898">
    <property type="term" value="F:S-adenosylmethionine-homocysteine S-methyltransferase activity"/>
    <property type="evidence" value="ECO:0007669"/>
    <property type="project" value="TreeGrafter"/>
</dbReference>
<feature type="domain" description="Hcy-binding" evidence="7">
    <location>
        <begin position="2"/>
        <end position="313"/>
    </location>
</feature>
<dbReference type="AlphaFoldDB" id="A0A372KN21"/>
<evidence type="ECO:0000313" key="13">
    <source>
        <dbReference type="Proteomes" id="UP000264056"/>
    </source>
</evidence>
<feature type="binding site" evidence="6">
    <location>
        <position position="299"/>
    </location>
    <ligand>
        <name>Zn(2+)</name>
        <dbReference type="ChEBI" id="CHEBI:29105"/>
    </ligand>
</feature>
<keyword evidence="4 6" id="KW-0862">Zinc</keyword>
<keyword evidence="1 6" id="KW-0489">Methyltransferase</keyword>
<keyword evidence="3 6" id="KW-0479">Metal-binding</keyword>
<reference evidence="10 12" key="2">
    <citation type="submission" date="2018-08" db="EMBL/GenBank/DDBJ databases">
        <title>Draft genome of Streptococcus sp. nov. Z1.</title>
        <authorList>
            <person name="Tian Z."/>
        </authorList>
    </citation>
    <scope>NUCLEOTIDE SEQUENCE [LARGE SCALE GENOMIC DNA]</scope>
    <source>
        <strain evidence="10">Z1</strain>
        <strain evidence="12">Z1(2018)</strain>
    </source>
</reference>
<dbReference type="Proteomes" id="UP000262901">
    <property type="component" value="Unassembled WGS sequence"/>
</dbReference>
<dbReference type="GO" id="GO:0008270">
    <property type="term" value="F:zinc ion binding"/>
    <property type="evidence" value="ECO:0007669"/>
    <property type="project" value="InterPro"/>
</dbReference>
<proteinExistence type="predicted"/>
<dbReference type="KEGG" id="schj:DDV21_006750"/>
<dbReference type="EMBL" id="QVQY01000004">
    <property type="protein sequence ID" value="RFU51561.1"/>
    <property type="molecule type" value="Genomic_DNA"/>
</dbReference>
<dbReference type="Pfam" id="PF02574">
    <property type="entry name" value="S-methyl_trans"/>
    <property type="match status" value="1"/>
</dbReference>
<comment type="cofactor">
    <cofactor evidence="6">
        <name>Zn(2+)</name>
        <dbReference type="ChEBI" id="CHEBI:29105"/>
    </cofactor>
</comment>
<dbReference type="Proteomes" id="UP000246115">
    <property type="component" value="Chromosome"/>
</dbReference>
<dbReference type="InterPro" id="IPR003726">
    <property type="entry name" value="HCY_dom"/>
</dbReference>
<evidence type="ECO:0000256" key="2">
    <source>
        <dbReference type="ARBA" id="ARBA00022679"/>
    </source>
</evidence>
<evidence type="ECO:0000256" key="5">
    <source>
        <dbReference type="ARBA" id="ARBA00076752"/>
    </source>
</evidence>
<name>A0A372KN21_9STRE</name>
<evidence type="ECO:0000313" key="8">
    <source>
        <dbReference type="EMBL" id="AXQ78800.1"/>
    </source>
</evidence>
<dbReference type="FunFam" id="3.20.20.330:FF:000002">
    <property type="entry name" value="Homocysteine S-methyltransferase"/>
    <property type="match status" value="1"/>
</dbReference>
<organism evidence="10 12">
    <name type="scientific">Streptococcus chenjunshii</name>
    <dbReference type="NCBI Taxonomy" id="2173853"/>
    <lineage>
        <taxon>Bacteria</taxon>
        <taxon>Bacillati</taxon>
        <taxon>Bacillota</taxon>
        <taxon>Bacilli</taxon>
        <taxon>Lactobacillales</taxon>
        <taxon>Streptococcaceae</taxon>
        <taxon>Streptococcus</taxon>
    </lineage>
</organism>
<feature type="binding site" evidence="6">
    <location>
        <position position="298"/>
    </location>
    <ligand>
        <name>Zn(2+)</name>
        <dbReference type="ChEBI" id="CHEBI:29105"/>
    </ligand>
</feature>
<evidence type="ECO:0000313" key="10">
    <source>
        <dbReference type="EMBL" id="RFU53681.1"/>
    </source>
</evidence>
<dbReference type="EMBL" id="QVQZ01000004">
    <property type="protein sequence ID" value="RFU53681.1"/>
    <property type="molecule type" value="Genomic_DNA"/>
</dbReference>
<dbReference type="Gene3D" id="3.20.20.330">
    <property type="entry name" value="Homocysteine-binding-like domain"/>
    <property type="match status" value="1"/>
</dbReference>
<reference evidence="9 13" key="1">
    <citation type="submission" date="2018-08" db="EMBL/GenBank/DDBJ databases">
        <title>Draft genome of Streptococcus sp .nov. Z2.</title>
        <authorList>
            <person name="Tian Z."/>
        </authorList>
    </citation>
    <scope>NUCLEOTIDE SEQUENCE [LARGE SCALE GENOMIC DNA]</scope>
    <source>
        <strain evidence="9 13">Z2</strain>
    </source>
</reference>
<gene>
    <name evidence="8" type="ORF">DDV21_006750</name>
    <name evidence="9" type="ORF">DDV22_02650</name>
    <name evidence="10" type="ORF">DDV23_03050</name>
</gene>
<dbReference type="InterPro" id="IPR036589">
    <property type="entry name" value="HCY_dom_sf"/>
</dbReference>
<evidence type="ECO:0000313" key="11">
    <source>
        <dbReference type="Proteomes" id="UP000246115"/>
    </source>
</evidence>
<protein>
    <recommendedName>
        <fullName evidence="5">S-methylmethionine:homocysteine methyltransferase</fullName>
    </recommendedName>
</protein>
<keyword evidence="13" id="KW-1185">Reference proteome</keyword>
<dbReference type="SUPFAM" id="SSF82282">
    <property type="entry name" value="Homocysteine S-methyltransferase"/>
    <property type="match status" value="1"/>
</dbReference>
<reference evidence="11" key="3">
    <citation type="submission" date="2018-08" db="EMBL/GenBank/DDBJ databases">
        <title>Streptococcus chenjunshii sp. nov., isolated from stools sample of the Tibetan antelope in the Qinghai-Tibet plateau, China.</title>
        <authorList>
            <person name="Tian Z."/>
        </authorList>
    </citation>
    <scope>NUCLEOTIDE SEQUENCE [LARGE SCALE GENOMIC DNA]</scope>
    <source>
        <strain evidence="11">Z15</strain>
    </source>
</reference>
<dbReference type="OrthoDB" id="9803687at2"/>
<dbReference type="NCBIfam" id="NF007020">
    <property type="entry name" value="PRK09485.1"/>
    <property type="match status" value="1"/>
</dbReference>
<dbReference type="GO" id="GO:0032259">
    <property type="term" value="P:methylation"/>
    <property type="evidence" value="ECO:0007669"/>
    <property type="project" value="UniProtKB-KW"/>
</dbReference>
<dbReference type="Proteomes" id="UP000264056">
    <property type="component" value="Unassembled WGS sequence"/>
</dbReference>
<dbReference type="GO" id="GO:0033528">
    <property type="term" value="P:S-methylmethionine cycle"/>
    <property type="evidence" value="ECO:0007669"/>
    <property type="project" value="TreeGrafter"/>
</dbReference>
<dbReference type="PANTHER" id="PTHR46015">
    <property type="entry name" value="ZGC:172121"/>
    <property type="match status" value="1"/>
</dbReference>
<reference evidence="8" key="4">
    <citation type="journal article" date="2019" name="Int. J. Syst. Evol. Microbiol.">
        <title>Streptococcus chenjunshii sp. nov. isolated from feces of Tibetan antelopes.</title>
        <authorList>
            <person name="Tian Z."/>
            <person name="Lu S."/>
            <person name="Jin D."/>
            <person name="Yang J."/>
            <person name="Pu J."/>
            <person name="Lai X.H."/>
            <person name="Bai X.N."/>
            <person name="Wu X.M."/>
            <person name="Li J."/>
            <person name="Wang S."/>
            <person name="Xu J."/>
        </authorList>
    </citation>
    <scope>NUCLEOTIDE SEQUENCE</scope>
    <source>
        <strain evidence="8">Z15</strain>
    </source>
</reference>
<evidence type="ECO:0000259" key="7">
    <source>
        <dbReference type="PROSITE" id="PS50970"/>
    </source>
</evidence>
<dbReference type="PANTHER" id="PTHR46015:SF1">
    <property type="entry name" value="HOMOCYSTEINE S-METHYLTRANSFERASE-LIKE ISOFORM 1"/>
    <property type="match status" value="1"/>
</dbReference>
<sequence length="316" mass="34622">MTSFNYLLAANDCLILDGALGTELERRGFDVTGKLWSAKYLLEKPEAIQNLHEIYLRTGADIITTASYQATLYGLKEAGLSEREALEIIKLTVTLAESARDKVWKGLSDEEKAQRPYPLISGDVGPYAAYLADGSEYTGAYNLSQDEYKAFHRPRIQALLEAGCDLLGIETIPNADEARALLNLLATEFPETEAYISFTAQDDAHISDGTAIEELAEMCNQSPQILALGINCSAPKVFAGLLDRIRSVTDKPLVTYPNSGEVYDGSTQTWTASPDKSHTLLENILSWQQKGAKIVGGCCRTSPDDIAYLVQGIRQK</sequence>
<dbReference type="EMBL" id="CP031733">
    <property type="protein sequence ID" value="AXQ78800.1"/>
    <property type="molecule type" value="Genomic_DNA"/>
</dbReference>
<evidence type="ECO:0000256" key="3">
    <source>
        <dbReference type="ARBA" id="ARBA00022723"/>
    </source>
</evidence>
<feature type="binding site" evidence="6">
    <location>
        <position position="232"/>
    </location>
    <ligand>
        <name>Zn(2+)</name>
        <dbReference type="ChEBI" id="CHEBI:29105"/>
    </ligand>
</feature>